<sequence>MRKSSRNKRKQIENYKLTYSDMGPSMSTRTPLTQEEAKREALAVSICERYSLLEEERPLYGMSKEEEEAIIKINREALIEKEDPGAFVIPIRLKGKINLNALAENGSDINVMTYCVYKELGIEEVHNVKNGITMLNHSKAEPMGLLSDVLCQVGVTTIIEKFLILDMPIDRDIPILVGRGFLCTCGNILNTIDNITSIFDGICHQTFRAAKISLDTAESDSDDEEEYAIQRNKFGASIYGPKPARYLNCNDPLDRSLALQEVLNPFRKICVWKKVVSFLGSLLVALQHVEWKPDYTRCFNRKEDSDGQWHAEIRLTDPYGNVYDQGFVTKKTTRKLAKYHKLSDIMSPNWFQK</sequence>
<reference evidence="1" key="2">
    <citation type="submission" date="2022-01" db="EMBL/GenBank/DDBJ databases">
        <authorList>
            <person name="Yamashiro T."/>
            <person name="Shiraishi A."/>
            <person name="Satake H."/>
            <person name="Nakayama K."/>
        </authorList>
    </citation>
    <scope>NUCLEOTIDE SEQUENCE</scope>
</reference>
<dbReference type="PANTHER" id="PTHR33067">
    <property type="entry name" value="RNA-DIRECTED DNA POLYMERASE-RELATED"/>
    <property type="match status" value="1"/>
</dbReference>
<gene>
    <name evidence="1" type="ORF">Tco_0861665</name>
</gene>
<name>A0ABQ5BLE3_9ASTR</name>
<protein>
    <submittedName>
        <fullName evidence="1">Uncharacterized protein</fullName>
    </submittedName>
</protein>
<accession>A0ABQ5BLE3</accession>
<evidence type="ECO:0000313" key="1">
    <source>
        <dbReference type="EMBL" id="GJT14623.1"/>
    </source>
</evidence>
<organism evidence="1 2">
    <name type="scientific">Tanacetum coccineum</name>
    <dbReference type="NCBI Taxonomy" id="301880"/>
    <lineage>
        <taxon>Eukaryota</taxon>
        <taxon>Viridiplantae</taxon>
        <taxon>Streptophyta</taxon>
        <taxon>Embryophyta</taxon>
        <taxon>Tracheophyta</taxon>
        <taxon>Spermatophyta</taxon>
        <taxon>Magnoliopsida</taxon>
        <taxon>eudicotyledons</taxon>
        <taxon>Gunneridae</taxon>
        <taxon>Pentapetalae</taxon>
        <taxon>asterids</taxon>
        <taxon>campanulids</taxon>
        <taxon>Asterales</taxon>
        <taxon>Asteraceae</taxon>
        <taxon>Asteroideae</taxon>
        <taxon>Anthemideae</taxon>
        <taxon>Anthemidinae</taxon>
        <taxon>Tanacetum</taxon>
    </lineage>
</organism>
<evidence type="ECO:0000313" key="2">
    <source>
        <dbReference type="Proteomes" id="UP001151760"/>
    </source>
</evidence>
<dbReference type="PANTHER" id="PTHR33067:SF9">
    <property type="entry name" value="RNA-DIRECTED DNA POLYMERASE"/>
    <property type="match status" value="1"/>
</dbReference>
<comment type="caution">
    <text evidence="1">The sequence shown here is derived from an EMBL/GenBank/DDBJ whole genome shotgun (WGS) entry which is preliminary data.</text>
</comment>
<dbReference type="InterPro" id="IPR021109">
    <property type="entry name" value="Peptidase_aspartic_dom_sf"/>
</dbReference>
<proteinExistence type="predicted"/>
<keyword evidence="2" id="KW-1185">Reference proteome</keyword>
<dbReference type="Gene3D" id="2.40.70.10">
    <property type="entry name" value="Acid Proteases"/>
    <property type="match status" value="1"/>
</dbReference>
<dbReference type="EMBL" id="BQNB010013328">
    <property type="protein sequence ID" value="GJT14623.1"/>
    <property type="molecule type" value="Genomic_DNA"/>
</dbReference>
<dbReference type="Proteomes" id="UP001151760">
    <property type="component" value="Unassembled WGS sequence"/>
</dbReference>
<reference evidence="1" key="1">
    <citation type="journal article" date="2022" name="Int. J. Mol. Sci.">
        <title>Draft Genome of Tanacetum Coccineum: Genomic Comparison of Closely Related Tanacetum-Family Plants.</title>
        <authorList>
            <person name="Yamashiro T."/>
            <person name="Shiraishi A."/>
            <person name="Nakayama K."/>
            <person name="Satake H."/>
        </authorList>
    </citation>
    <scope>NUCLEOTIDE SEQUENCE</scope>
</reference>